<protein>
    <recommendedName>
        <fullName evidence="9">MFS general substrate transporter</fullName>
    </recommendedName>
</protein>
<feature type="compositionally biased region" description="Polar residues" evidence="5">
    <location>
        <begin position="767"/>
        <end position="776"/>
    </location>
</feature>
<evidence type="ECO:0000256" key="2">
    <source>
        <dbReference type="ARBA" id="ARBA00022692"/>
    </source>
</evidence>
<dbReference type="Gene3D" id="1.20.1250.20">
    <property type="entry name" value="MFS general substrate transporter like domains"/>
    <property type="match status" value="2"/>
</dbReference>
<dbReference type="AlphaFoldDB" id="A0A139A5J7"/>
<evidence type="ECO:0000256" key="4">
    <source>
        <dbReference type="ARBA" id="ARBA00023136"/>
    </source>
</evidence>
<keyword evidence="2 6" id="KW-0812">Transmembrane</keyword>
<evidence type="ECO:0000256" key="3">
    <source>
        <dbReference type="ARBA" id="ARBA00022989"/>
    </source>
</evidence>
<feature type="transmembrane region" description="Helical" evidence="6">
    <location>
        <begin position="100"/>
        <end position="121"/>
    </location>
</feature>
<evidence type="ECO:0000256" key="5">
    <source>
        <dbReference type="SAM" id="MobiDB-lite"/>
    </source>
</evidence>
<comment type="subcellular location">
    <subcellularLocation>
        <location evidence="1">Membrane</location>
        <topology evidence="1">Multi-pass membrane protein</topology>
    </subcellularLocation>
</comment>
<feature type="transmembrane region" description="Helical" evidence="6">
    <location>
        <begin position="150"/>
        <end position="174"/>
    </location>
</feature>
<evidence type="ECO:0000313" key="8">
    <source>
        <dbReference type="Proteomes" id="UP000070544"/>
    </source>
</evidence>
<feature type="compositionally biased region" description="Acidic residues" evidence="5">
    <location>
        <begin position="724"/>
        <end position="736"/>
    </location>
</feature>
<dbReference type="Proteomes" id="UP000070544">
    <property type="component" value="Unassembled WGS sequence"/>
</dbReference>
<feature type="compositionally biased region" description="Basic and acidic residues" evidence="5">
    <location>
        <begin position="387"/>
        <end position="396"/>
    </location>
</feature>
<evidence type="ECO:0008006" key="9">
    <source>
        <dbReference type="Google" id="ProtNLM"/>
    </source>
</evidence>
<keyword evidence="3 6" id="KW-1133">Transmembrane helix</keyword>
<dbReference type="GO" id="GO:0022857">
    <property type="term" value="F:transmembrane transporter activity"/>
    <property type="evidence" value="ECO:0007669"/>
    <property type="project" value="InterPro"/>
</dbReference>
<dbReference type="Pfam" id="PF07690">
    <property type="entry name" value="MFS_1"/>
    <property type="match status" value="1"/>
</dbReference>
<name>A0A139A5J7_GONPJ</name>
<feature type="region of interest" description="Disordered" evidence="5">
    <location>
        <begin position="711"/>
        <end position="776"/>
    </location>
</feature>
<feature type="transmembrane region" description="Helical" evidence="6">
    <location>
        <begin position="186"/>
        <end position="211"/>
    </location>
</feature>
<reference evidence="7 8" key="1">
    <citation type="journal article" date="2015" name="Genome Biol. Evol.">
        <title>Phylogenomic analyses indicate that early fungi evolved digesting cell walls of algal ancestors of land plants.</title>
        <authorList>
            <person name="Chang Y."/>
            <person name="Wang S."/>
            <person name="Sekimoto S."/>
            <person name="Aerts A.L."/>
            <person name="Choi C."/>
            <person name="Clum A."/>
            <person name="LaButti K.M."/>
            <person name="Lindquist E.A."/>
            <person name="Yee Ngan C."/>
            <person name="Ohm R.A."/>
            <person name="Salamov A.A."/>
            <person name="Grigoriev I.V."/>
            <person name="Spatafora J.W."/>
            <person name="Berbee M.L."/>
        </authorList>
    </citation>
    <scope>NUCLEOTIDE SEQUENCE [LARGE SCALE GENOMIC DNA]</scope>
    <source>
        <strain evidence="7 8">JEL478</strain>
    </source>
</reference>
<evidence type="ECO:0000256" key="6">
    <source>
        <dbReference type="SAM" id="Phobius"/>
    </source>
</evidence>
<dbReference type="STRING" id="1344416.A0A139A5J7"/>
<feature type="transmembrane region" description="Helical" evidence="6">
    <location>
        <begin position="498"/>
        <end position="520"/>
    </location>
</feature>
<keyword evidence="8" id="KW-1185">Reference proteome</keyword>
<dbReference type="SUPFAM" id="SSF103473">
    <property type="entry name" value="MFS general substrate transporter"/>
    <property type="match status" value="1"/>
</dbReference>
<feature type="transmembrane region" description="Helical" evidence="6">
    <location>
        <begin position="66"/>
        <end position="88"/>
    </location>
</feature>
<dbReference type="InterPro" id="IPR036259">
    <property type="entry name" value="MFS_trans_sf"/>
</dbReference>
<feature type="compositionally biased region" description="Basic and acidic residues" evidence="5">
    <location>
        <begin position="356"/>
        <end position="365"/>
    </location>
</feature>
<proteinExistence type="predicted"/>
<feature type="region of interest" description="Disordered" evidence="5">
    <location>
        <begin position="433"/>
        <end position="482"/>
    </location>
</feature>
<accession>A0A139A5J7</accession>
<sequence length="776" mass="80185">MASDTGTNAKSIASVIRSLTRQQLLDVAILSLHWATVPCAVYLPMFSFEPSNPALSSHNTFFPSPAPRQLALVETALFAGWFVGATACSLLSDRFGRRPVVLITGLLMAAVLTAQACLPGSSGSGSSSGAGGGNGTGNGNGQNDPAAEEWAYILLRLLLGFSVGGNGLSAYVLAVEHLTPALERRFGLVSVLFNVQWSLGAALLVATALGLPHWRAMHLAVAAACALVAVAVVAGGVRESAVWKEKAASSKAPLRGWSRVGDGVKAVTGPKRVKADYASGALGRHHGRKVSDQVSPVSVSPSPDATSPGSATSTSTHQPRSLRIPRVRRLEDSRSSAVSAHSFHTIRAGRSGPRRAGLDSYRRSESWSPARSETGERGRSLSPGRESIAESDRSASPERPLGASSRGGALPSLLQRIGLSWALGASAGYQKLSPHSATTDVERDGSGSGSSQACDGPDRAAGPAVLRSSPSQHVVEESRGGADKDAAEGISALMGKKYFARLALLCYVWGAIAMLFYGVALDTTNLTSPPESPGGAPPSPPSTAPSPARPSLTLDLYSLNALLSLAAIPAQLLASPTLHWLGARATLGWGFAVSSFLFAIAAAVALAGARTASFGGVPLTTAVSLLTLPSYFVVSLIYTTLYTFTSTAFPTKVRNTAIGIAQTASKIGATIAPLVVHAGSGSDGGEALWAPMVIFSAAGFVACGVIGTIPRDEEPSGRRTGAGEVEDDEVIDGDGDVQEHSRLVWSHQIDGGIADEDMDPDSEEATFVQSGKSRPT</sequence>
<feature type="compositionally biased region" description="Acidic residues" evidence="5">
    <location>
        <begin position="753"/>
        <end position="764"/>
    </location>
</feature>
<dbReference type="EMBL" id="KQ965792">
    <property type="protein sequence ID" value="KXS12024.1"/>
    <property type="molecule type" value="Genomic_DNA"/>
</dbReference>
<feature type="transmembrane region" description="Helical" evidence="6">
    <location>
        <begin position="24"/>
        <end position="46"/>
    </location>
</feature>
<dbReference type="PANTHER" id="PTHR24064">
    <property type="entry name" value="SOLUTE CARRIER FAMILY 22 MEMBER"/>
    <property type="match status" value="1"/>
</dbReference>
<dbReference type="OrthoDB" id="2544694at2759"/>
<feature type="region of interest" description="Disordered" evidence="5">
    <location>
        <begin position="527"/>
        <end position="548"/>
    </location>
</feature>
<dbReference type="GO" id="GO:0016020">
    <property type="term" value="C:membrane"/>
    <property type="evidence" value="ECO:0007669"/>
    <property type="project" value="UniProtKB-SubCell"/>
</dbReference>
<feature type="region of interest" description="Disordered" evidence="5">
    <location>
        <begin position="277"/>
        <end position="408"/>
    </location>
</feature>
<feature type="transmembrane region" description="Helical" evidence="6">
    <location>
        <begin position="688"/>
        <end position="709"/>
    </location>
</feature>
<evidence type="ECO:0000313" key="7">
    <source>
        <dbReference type="EMBL" id="KXS12024.1"/>
    </source>
</evidence>
<feature type="transmembrane region" description="Helical" evidence="6">
    <location>
        <begin position="586"/>
        <end position="609"/>
    </location>
</feature>
<evidence type="ECO:0000256" key="1">
    <source>
        <dbReference type="ARBA" id="ARBA00004141"/>
    </source>
</evidence>
<feature type="compositionally biased region" description="Low complexity" evidence="5">
    <location>
        <begin position="292"/>
        <end position="316"/>
    </location>
</feature>
<organism evidence="7 8">
    <name type="scientific">Gonapodya prolifera (strain JEL478)</name>
    <name type="common">Monoblepharis prolifera</name>
    <dbReference type="NCBI Taxonomy" id="1344416"/>
    <lineage>
        <taxon>Eukaryota</taxon>
        <taxon>Fungi</taxon>
        <taxon>Fungi incertae sedis</taxon>
        <taxon>Chytridiomycota</taxon>
        <taxon>Chytridiomycota incertae sedis</taxon>
        <taxon>Monoblepharidomycetes</taxon>
        <taxon>Monoblepharidales</taxon>
        <taxon>Gonapodyaceae</taxon>
        <taxon>Gonapodya</taxon>
    </lineage>
</organism>
<dbReference type="InterPro" id="IPR011701">
    <property type="entry name" value="MFS"/>
</dbReference>
<keyword evidence="4 6" id="KW-0472">Membrane</keyword>
<feature type="compositionally biased region" description="Pro residues" evidence="5">
    <location>
        <begin position="530"/>
        <end position="548"/>
    </location>
</feature>
<feature type="transmembrane region" description="Helical" evidence="6">
    <location>
        <begin position="217"/>
        <end position="237"/>
    </location>
</feature>
<gene>
    <name evidence="7" type="ORF">M427DRAFT_147335</name>
</gene>
<feature type="transmembrane region" description="Helical" evidence="6">
    <location>
        <begin position="621"/>
        <end position="644"/>
    </location>
</feature>